<gene>
    <name evidence="8" type="ORF">HIM_04852</name>
</gene>
<evidence type="ECO:0000256" key="5">
    <source>
        <dbReference type="ARBA" id="ARBA00023002"/>
    </source>
</evidence>
<dbReference type="FunFam" id="3.40.109.10:FF:000001">
    <property type="entry name" value="Nitroreductase family"/>
    <property type="match status" value="1"/>
</dbReference>
<dbReference type="GO" id="GO:0005634">
    <property type="term" value="C:nucleus"/>
    <property type="evidence" value="ECO:0007669"/>
    <property type="project" value="UniProtKB-SubCell"/>
</dbReference>
<dbReference type="AlphaFoldDB" id="A0A0F7ZPL2"/>
<protein>
    <recommendedName>
        <fullName evidence="7">Nitroreductase domain-containing protein</fullName>
    </recommendedName>
</protein>
<dbReference type="InterPro" id="IPR000415">
    <property type="entry name" value="Nitroreductase-like"/>
</dbReference>
<keyword evidence="9" id="KW-1185">Reference proteome</keyword>
<dbReference type="CDD" id="cd02140">
    <property type="entry name" value="Frm2-like"/>
    <property type="match status" value="1"/>
</dbReference>
<dbReference type="Proteomes" id="UP000054481">
    <property type="component" value="Unassembled WGS sequence"/>
</dbReference>
<dbReference type="InterPro" id="IPR033877">
    <property type="entry name" value="Frm2/Hbn1"/>
</dbReference>
<dbReference type="GO" id="GO:0016491">
    <property type="term" value="F:oxidoreductase activity"/>
    <property type="evidence" value="ECO:0007669"/>
    <property type="project" value="UniProtKB-KW"/>
</dbReference>
<dbReference type="Gene3D" id="3.40.109.10">
    <property type="entry name" value="NADH Oxidase"/>
    <property type="match status" value="1"/>
</dbReference>
<evidence type="ECO:0000313" key="9">
    <source>
        <dbReference type="Proteomes" id="UP000054481"/>
    </source>
</evidence>
<evidence type="ECO:0000259" key="7">
    <source>
        <dbReference type="Pfam" id="PF00881"/>
    </source>
</evidence>
<name>A0A0F7ZPL2_9HYPO</name>
<organism evidence="8 9">
    <name type="scientific">Hirsutella minnesotensis 3608</name>
    <dbReference type="NCBI Taxonomy" id="1043627"/>
    <lineage>
        <taxon>Eukaryota</taxon>
        <taxon>Fungi</taxon>
        <taxon>Dikarya</taxon>
        <taxon>Ascomycota</taxon>
        <taxon>Pezizomycotina</taxon>
        <taxon>Sordariomycetes</taxon>
        <taxon>Hypocreomycetidae</taxon>
        <taxon>Hypocreales</taxon>
        <taxon>Ophiocordycipitaceae</taxon>
        <taxon>Hirsutella</taxon>
    </lineage>
</organism>
<dbReference type="OrthoDB" id="2138173at2759"/>
<proteinExistence type="inferred from homology"/>
<reference evidence="8 9" key="1">
    <citation type="journal article" date="2014" name="Genome Biol. Evol.">
        <title>Comparative genomics and transcriptomics analyses reveal divergent lifestyle features of nematode endoparasitic fungus Hirsutella minnesotensis.</title>
        <authorList>
            <person name="Lai Y."/>
            <person name="Liu K."/>
            <person name="Zhang X."/>
            <person name="Zhang X."/>
            <person name="Li K."/>
            <person name="Wang N."/>
            <person name="Shu C."/>
            <person name="Wu Y."/>
            <person name="Wang C."/>
            <person name="Bushley K.E."/>
            <person name="Xiang M."/>
            <person name="Liu X."/>
        </authorList>
    </citation>
    <scope>NUCLEOTIDE SEQUENCE [LARGE SCALE GENOMIC DNA]</scope>
    <source>
        <strain evidence="8 9">3608</strain>
    </source>
</reference>
<dbReference type="InterPro" id="IPR029479">
    <property type="entry name" value="Nitroreductase"/>
</dbReference>
<evidence type="ECO:0000256" key="2">
    <source>
        <dbReference type="ARBA" id="ARBA00004496"/>
    </source>
</evidence>
<accession>A0A0F7ZPL2</accession>
<feature type="domain" description="Nitroreductase" evidence="7">
    <location>
        <begin position="15"/>
        <end position="182"/>
    </location>
</feature>
<keyword evidence="4" id="KW-0963">Cytoplasm</keyword>
<evidence type="ECO:0000256" key="4">
    <source>
        <dbReference type="ARBA" id="ARBA00022490"/>
    </source>
</evidence>
<evidence type="ECO:0000313" key="8">
    <source>
        <dbReference type="EMBL" id="KJZ75695.1"/>
    </source>
</evidence>
<dbReference type="Pfam" id="PF00881">
    <property type="entry name" value="Nitroreductase"/>
    <property type="match status" value="1"/>
</dbReference>
<dbReference type="EMBL" id="KQ030515">
    <property type="protein sequence ID" value="KJZ75695.1"/>
    <property type="molecule type" value="Genomic_DNA"/>
</dbReference>
<sequence length="206" mass="22911">MAAKLSADVLLQMAKSRRTIYQLNKTLPVPASRVRELVEQTTLHTPSSFNSQSNRVVLLLGEEHDRLWDFAAEALRAIVPAEQWSSTAGRIAGFKAAAGSALFFTDDDSVKQMQDKFPTYSDRFPVWADQSLGMQQHLLWTALELEGLGANLQHYNPLIDQKVAAQWNIPASWKLNAQLVFGGRAGEAGEKTFKPLEERVKVFGSP</sequence>
<keyword evidence="5" id="KW-0560">Oxidoreductase</keyword>
<dbReference type="PANTHER" id="PTHR43035:SF1">
    <property type="entry name" value="FATTY ACID REPRESSION MUTANT PROTEIN 2-RELATED"/>
    <property type="match status" value="1"/>
</dbReference>
<evidence type="ECO:0000256" key="6">
    <source>
        <dbReference type="ARBA" id="ARBA00023242"/>
    </source>
</evidence>
<dbReference type="PANTHER" id="PTHR43035">
    <property type="entry name" value="FATTY ACID REPRESSION MUTANT PROTEIN 2-RELATED"/>
    <property type="match status" value="1"/>
</dbReference>
<evidence type="ECO:0000256" key="3">
    <source>
        <dbReference type="ARBA" id="ARBA00007118"/>
    </source>
</evidence>
<dbReference type="SUPFAM" id="SSF55469">
    <property type="entry name" value="FMN-dependent nitroreductase-like"/>
    <property type="match status" value="1"/>
</dbReference>
<dbReference type="GO" id="GO:0034599">
    <property type="term" value="P:cellular response to oxidative stress"/>
    <property type="evidence" value="ECO:0007669"/>
    <property type="project" value="InterPro"/>
</dbReference>
<evidence type="ECO:0000256" key="1">
    <source>
        <dbReference type="ARBA" id="ARBA00004123"/>
    </source>
</evidence>
<comment type="subcellular location">
    <subcellularLocation>
        <location evidence="2">Cytoplasm</location>
    </subcellularLocation>
    <subcellularLocation>
        <location evidence="1">Nucleus</location>
    </subcellularLocation>
</comment>
<comment type="similarity">
    <text evidence="3">Belongs to the nitroreductase family.</text>
</comment>
<dbReference type="GO" id="GO:0005737">
    <property type="term" value="C:cytoplasm"/>
    <property type="evidence" value="ECO:0007669"/>
    <property type="project" value="UniProtKB-SubCell"/>
</dbReference>
<keyword evidence="6" id="KW-0539">Nucleus</keyword>